<feature type="domain" description="DUF5667" evidence="3">
    <location>
        <begin position="86"/>
        <end position="176"/>
    </location>
</feature>
<protein>
    <recommendedName>
        <fullName evidence="3">DUF5667 domain-containing protein</fullName>
    </recommendedName>
</protein>
<dbReference type="Pfam" id="PF18915">
    <property type="entry name" value="DUF5667"/>
    <property type="match status" value="1"/>
</dbReference>
<dbReference type="AlphaFoldDB" id="A0A1F4NQ41"/>
<evidence type="ECO:0000256" key="1">
    <source>
        <dbReference type="SAM" id="MobiDB-lite"/>
    </source>
</evidence>
<evidence type="ECO:0000256" key="2">
    <source>
        <dbReference type="SAM" id="Phobius"/>
    </source>
</evidence>
<keyword evidence="2" id="KW-0472">Membrane</keyword>
<organism evidence="4 5">
    <name type="scientific">candidate division Kazan bacterium RIFCSPLOWO2_01_FULL_45_19</name>
    <dbReference type="NCBI Taxonomy" id="1798538"/>
    <lineage>
        <taxon>Bacteria</taxon>
        <taxon>Bacteria division Kazan-3B-28</taxon>
    </lineage>
</organism>
<accession>A0A1F4NQ41</accession>
<comment type="caution">
    <text evidence="4">The sequence shown here is derived from an EMBL/GenBank/DDBJ whole genome shotgun (WGS) entry which is preliminary data.</text>
</comment>
<gene>
    <name evidence="4" type="ORF">A3K51_01545</name>
</gene>
<dbReference type="EMBL" id="METD01000001">
    <property type="protein sequence ID" value="OGB73520.1"/>
    <property type="molecule type" value="Genomic_DNA"/>
</dbReference>
<feature type="transmembrane region" description="Helical" evidence="2">
    <location>
        <begin position="59"/>
        <end position="82"/>
    </location>
</feature>
<keyword evidence="2" id="KW-0812">Transmembrane</keyword>
<dbReference type="InterPro" id="IPR043725">
    <property type="entry name" value="DUF5667"/>
</dbReference>
<evidence type="ECO:0000313" key="4">
    <source>
        <dbReference type="EMBL" id="OGB73520.1"/>
    </source>
</evidence>
<reference evidence="4 5" key="1">
    <citation type="journal article" date="2016" name="Nat. Commun.">
        <title>Thousands of microbial genomes shed light on interconnected biogeochemical processes in an aquifer system.</title>
        <authorList>
            <person name="Anantharaman K."/>
            <person name="Brown C.T."/>
            <person name="Hug L.A."/>
            <person name="Sharon I."/>
            <person name="Castelle C.J."/>
            <person name="Probst A.J."/>
            <person name="Thomas B.C."/>
            <person name="Singh A."/>
            <person name="Wilkins M.J."/>
            <person name="Karaoz U."/>
            <person name="Brodie E.L."/>
            <person name="Williams K.H."/>
            <person name="Hubbard S.S."/>
            <person name="Banfield J.F."/>
        </authorList>
    </citation>
    <scope>NUCLEOTIDE SEQUENCE [LARGE SCALE GENOMIC DNA]</scope>
</reference>
<proteinExistence type="predicted"/>
<evidence type="ECO:0000313" key="5">
    <source>
        <dbReference type="Proteomes" id="UP000178085"/>
    </source>
</evidence>
<sequence>MSNHTDKQLEELIRQAGSRVQLSSSDKSEIKNNLMSVINMLPERTGTRQASNTFNQRRFAMPLIPLIIATIIALGGGTAAWANTAKPGDTLYPIDQWVERIQEKITRTPESKAGLLAKFSEERLAELKAMQTIDPSQWSDEMKARFEQRKQNAVERVAQSIERVNTVQTKFEEKLAGATTDAQKEVFQNIIEHLGEVMDKREERMNEIEGSVMNQIPLRARLREWRKESVQEMNELRRETLKKLGETEDEIDATEDAKLPVPDDSLGTDEDVQQNLNQVAEIKQQIALVGQAIQDYFDQVISKDSSKPVVPEVEPNWPPHLM</sequence>
<dbReference type="Proteomes" id="UP000178085">
    <property type="component" value="Unassembled WGS sequence"/>
</dbReference>
<evidence type="ECO:0000259" key="3">
    <source>
        <dbReference type="Pfam" id="PF18915"/>
    </source>
</evidence>
<keyword evidence="2" id="KW-1133">Transmembrane helix</keyword>
<name>A0A1F4NQ41_UNCK3</name>
<feature type="region of interest" description="Disordered" evidence="1">
    <location>
        <begin position="242"/>
        <end position="269"/>
    </location>
</feature>